<evidence type="ECO:0000313" key="5">
    <source>
        <dbReference type="EMBL" id="RKK67725.1"/>
    </source>
</evidence>
<dbReference type="PANTHER" id="PTHR42877:SF11">
    <property type="entry name" value="MONOOXYGENASE, PUTATIVE (AFU_ORTHOLOGUE AFUA_6G13790)-RELATED"/>
    <property type="match status" value="1"/>
</dbReference>
<comment type="similarity">
    <text evidence="1">Belongs to the FAD-binding monooxygenase family.</text>
</comment>
<dbReference type="SUPFAM" id="SSF51905">
    <property type="entry name" value="FAD/NAD(P)-binding domain"/>
    <property type="match status" value="3"/>
</dbReference>
<accession>A0A420MI82</accession>
<dbReference type="EMBL" id="MRCX01000216">
    <property type="protein sequence ID" value="RKK67725.1"/>
    <property type="molecule type" value="Genomic_DNA"/>
</dbReference>
<evidence type="ECO:0000256" key="4">
    <source>
        <dbReference type="ARBA" id="ARBA00023002"/>
    </source>
</evidence>
<dbReference type="VEuPathDB" id="FungiDB:FOC4_g10001763"/>
<dbReference type="Pfam" id="PF00743">
    <property type="entry name" value="FMO-like"/>
    <property type="match status" value="1"/>
</dbReference>
<dbReference type="VEuPathDB" id="FungiDB:FOC1_g10004516"/>
<name>A0A420MI82_FUSOX</name>
<dbReference type="VEuPathDB" id="FungiDB:FOXG_06971"/>
<dbReference type="VEuPathDB" id="FungiDB:FOMG_02380"/>
<dbReference type="GO" id="GO:0050660">
    <property type="term" value="F:flavin adenine dinucleotide binding"/>
    <property type="evidence" value="ECO:0007669"/>
    <property type="project" value="InterPro"/>
</dbReference>
<dbReference type="VEuPathDB" id="FungiDB:HZS61_001848"/>
<proteinExistence type="inferred from homology"/>
<organism evidence="5 6">
    <name type="scientific">Fusarium oxysporum</name>
    <name type="common">Fusarium vascular wilt</name>
    <dbReference type="NCBI Taxonomy" id="5507"/>
    <lineage>
        <taxon>Eukaryota</taxon>
        <taxon>Fungi</taxon>
        <taxon>Dikarya</taxon>
        <taxon>Ascomycota</taxon>
        <taxon>Pezizomycotina</taxon>
        <taxon>Sordariomycetes</taxon>
        <taxon>Hypocreomycetidae</taxon>
        <taxon>Hypocreales</taxon>
        <taxon>Nectriaceae</taxon>
        <taxon>Fusarium</taxon>
        <taxon>Fusarium oxysporum species complex</taxon>
    </lineage>
</organism>
<dbReference type="InterPro" id="IPR036188">
    <property type="entry name" value="FAD/NAD-bd_sf"/>
</dbReference>
<sequence>MTATLPLRQAAEAEASGAHNGSATQQSPNCVPILEQPVFKKRKLRVVCVGAGYAGLMMAYKWKYQMKVDDFVDLVIYEKNNDVGGTWLVNRYPGVACDIPAHIYTFSFEPNPNWSSFFASGPEIWEYMKKTTEKYHLDERVQFNSRVTSTIWDDADGKWKLEINQNGNTIQDEADVLINGSGILHKWSWPDFGGLDTFRGKKIHSAAWDASVDWTGKRVAIIGNGSSAIQILPQMQPKAAKIVNYIRTPTWISANYASQLIPDGKNFNYTEEEKKEFRENPKKLLELQSLIEHHINKSFLALLVDTPEQLRAEAAFKKEMEKRLNNDAELCAKLIPEWKVGCRRLTPGEGYLEALQEPNVAIEFAAIEAATETGIKTMNGTEEFDIIVCATGFDVSFAPFWDLVGKNGIRLADQWRDDPEAYFGICAPNMPNYFIFNGPNCPVGHGSVLAAMDATADYILRWCSKIATEDIKGSVRSVTVNDGATADYNIYSQEFLKRTVWTSGCRSWYKSKKDGKVTAMYAGSSIHYKQILQSFRTEDFDFEYNSRNRFRFMGNGLTIREDNGEHLGFPVDK</sequence>
<keyword evidence="3" id="KW-0274">FAD</keyword>
<evidence type="ECO:0000256" key="3">
    <source>
        <dbReference type="ARBA" id="ARBA00022827"/>
    </source>
</evidence>
<evidence type="ECO:0000256" key="1">
    <source>
        <dbReference type="ARBA" id="ARBA00010139"/>
    </source>
</evidence>
<gene>
    <name evidence="5" type="ORF">BFJ69_g14250</name>
</gene>
<dbReference type="GO" id="GO:0050661">
    <property type="term" value="F:NADP binding"/>
    <property type="evidence" value="ECO:0007669"/>
    <property type="project" value="InterPro"/>
</dbReference>
<dbReference type="Proteomes" id="UP000285084">
    <property type="component" value="Unassembled WGS sequence"/>
</dbReference>
<keyword evidence="5" id="KW-0503">Monooxygenase</keyword>
<keyword evidence="4" id="KW-0560">Oxidoreductase</keyword>
<dbReference type="VEuPathDB" id="FungiDB:FOIG_15569"/>
<protein>
    <submittedName>
        <fullName evidence="5">Putative sterigmatocystin biosynthesis monooxygenase stcW</fullName>
    </submittedName>
</protein>
<dbReference type="Gene3D" id="3.50.50.60">
    <property type="entry name" value="FAD/NAD(P)-binding domain"/>
    <property type="match status" value="2"/>
</dbReference>
<dbReference type="PANTHER" id="PTHR42877">
    <property type="entry name" value="L-ORNITHINE N(5)-MONOOXYGENASE-RELATED"/>
    <property type="match status" value="1"/>
</dbReference>
<dbReference type="GO" id="GO:0004499">
    <property type="term" value="F:N,N-dimethylaniline monooxygenase activity"/>
    <property type="evidence" value="ECO:0007669"/>
    <property type="project" value="InterPro"/>
</dbReference>
<dbReference type="InterPro" id="IPR020946">
    <property type="entry name" value="Flavin_mOase-like"/>
</dbReference>
<dbReference type="InterPro" id="IPR051209">
    <property type="entry name" value="FAD-bind_Monooxygenase_sf"/>
</dbReference>
<dbReference type="AlphaFoldDB" id="A0A420MI82"/>
<dbReference type="VEuPathDB" id="FungiDB:FOZG_17479"/>
<keyword evidence="2" id="KW-0285">Flavoprotein</keyword>
<evidence type="ECO:0000256" key="2">
    <source>
        <dbReference type="ARBA" id="ARBA00022630"/>
    </source>
</evidence>
<evidence type="ECO:0000313" key="6">
    <source>
        <dbReference type="Proteomes" id="UP000285084"/>
    </source>
</evidence>
<comment type="caution">
    <text evidence="5">The sequence shown here is derived from an EMBL/GenBank/DDBJ whole genome shotgun (WGS) entry which is preliminary data.</text>
</comment>
<reference evidence="5 6" key="1">
    <citation type="journal article" date="2018" name="Sci. Rep.">
        <title>Characterisation of pathogen-specific regions and novel effector candidates in Fusarium oxysporum f. sp. cepae.</title>
        <authorList>
            <person name="Armitage A.D."/>
            <person name="Taylor A."/>
            <person name="Sobczyk M.K."/>
            <person name="Baxter L."/>
            <person name="Greenfield B.P."/>
            <person name="Bates H.J."/>
            <person name="Wilson F."/>
            <person name="Jackson A.C."/>
            <person name="Ott S."/>
            <person name="Harrison R.J."/>
            <person name="Clarkson J.P."/>
        </authorList>
    </citation>
    <scope>NUCLEOTIDE SEQUENCE [LARGE SCALE GENOMIC DNA]</scope>
    <source>
        <strain evidence="5 6">Fo_A13</strain>
    </source>
</reference>